<proteinExistence type="predicted"/>
<sequence length="543" mass="60010">MRYNPVAFTGLYLIFPILQKACTVMRSLLLLLLLFLLSRGAWAQKEAMHWYFGNRAGLDFSSGAAVPLLDGALVTESAATVISDKETGDLLFYTNGRNIWNKEHRLMPGSNEFEENCPSAISQPSLIVPVPGNGHRYYVFSIHFSPPADEHNCDFGYIVDAIEPEYSCELRYSLVDMRLDGGRGDMVPDQKNILLQQSITEKMTAIPHSNGRDYWLLTHAWNSDAFYIRLVTADGISEPDIQHIGSTHESKVYAGKADNSEIRGMMKAAPNGKKLACAVDANQERPFDLFDFNPASGQLSNYVNLGYLEAQYGLSFSPDNSKLYVSCQSPARTVAKDVIRQYDLARDSEEAVIASGQSIIQGNPDTNIPSSALGTGYYDLQIGPDGRIYGTSYHVYNEPNEPQAHTMLVIERPNEPGYSCEVNFKSFDFGSGNVALGLPNFIQSYFNGLEPVVQEPETCIPAVELYPNPTNSTVQVNLKGECVQDLRLQVINAVGQQVIDCIRIDQSDAKISLSGLADGLYLLVFTTPQGKVVKRVVKLQIPN</sequence>
<dbReference type="SUPFAM" id="SSF75011">
    <property type="entry name" value="3-carboxy-cis,cis-mucoante lactonizing enzyme"/>
    <property type="match status" value="1"/>
</dbReference>
<dbReference type="OrthoDB" id="9765926at2"/>
<dbReference type="AlphaFoldDB" id="A0A239IHC9"/>
<dbReference type="Pfam" id="PF18962">
    <property type="entry name" value="Por_Secre_tail"/>
    <property type="match status" value="1"/>
</dbReference>
<dbReference type="Proteomes" id="UP000198432">
    <property type="component" value="Unassembled WGS sequence"/>
</dbReference>
<protein>
    <submittedName>
        <fullName evidence="2">Por secretion system C-terminal sorting domain-containing protein</fullName>
    </submittedName>
</protein>
<dbReference type="EMBL" id="FZOQ01000017">
    <property type="protein sequence ID" value="SNS92413.1"/>
    <property type="molecule type" value="Genomic_DNA"/>
</dbReference>
<dbReference type="InterPro" id="IPR026444">
    <property type="entry name" value="Secre_tail"/>
</dbReference>
<keyword evidence="3" id="KW-1185">Reference proteome</keyword>
<organism evidence="2 3">
    <name type="scientific">Pontibacter ummariensis</name>
    <dbReference type="NCBI Taxonomy" id="1610492"/>
    <lineage>
        <taxon>Bacteria</taxon>
        <taxon>Pseudomonadati</taxon>
        <taxon>Bacteroidota</taxon>
        <taxon>Cytophagia</taxon>
        <taxon>Cytophagales</taxon>
        <taxon>Hymenobacteraceae</taxon>
        <taxon>Pontibacter</taxon>
    </lineage>
</organism>
<reference evidence="3" key="1">
    <citation type="submission" date="2017-06" db="EMBL/GenBank/DDBJ databases">
        <authorList>
            <person name="Varghese N."/>
            <person name="Submissions S."/>
        </authorList>
    </citation>
    <scope>NUCLEOTIDE SEQUENCE [LARGE SCALE GENOMIC DNA]</scope>
    <source>
        <strain evidence="3">NKM1</strain>
    </source>
</reference>
<evidence type="ECO:0000259" key="1">
    <source>
        <dbReference type="Pfam" id="PF18962"/>
    </source>
</evidence>
<gene>
    <name evidence="2" type="ORF">SAMN06296052_11732</name>
</gene>
<dbReference type="NCBIfam" id="TIGR04183">
    <property type="entry name" value="Por_Secre_tail"/>
    <property type="match status" value="1"/>
</dbReference>
<feature type="domain" description="Secretion system C-terminal sorting" evidence="1">
    <location>
        <begin position="465"/>
        <end position="537"/>
    </location>
</feature>
<name>A0A239IHC9_9BACT</name>
<accession>A0A239IHC9</accession>
<evidence type="ECO:0000313" key="3">
    <source>
        <dbReference type="Proteomes" id="UP000198432"/>
    </source>
</evidence>
<evidence type="ECO:0000313" key="2">
    <source>
        <dbReference type="EMBL" id="SNS92413.1"/>
    </source>
</evidence>